<dbReference type="SUPFAM" id="SSF48452">
    <property type="entry name" value="TPR-like"/>
    <property type="match status" value="1"/>
</dbReference>
<name>A0A9Q0KCL6_9MAGN</name>
<dbReference type="GO" id="GO:0003723">
    <property type="term" value="F:RNA binding"/>
    <property type="evidence" value="ECO:0007669"/>
    <property type="project" value="InterPro"/>
</dbReference>
<keyword evidence="1" id="KW-0677">Repeat</keyword>
<comment type="caution">
    <text evidence="4">The sequence shown here is derived from an EMBL/GenBank/DDBJ whole genome shotgun (WGS) entry which is preliminary data.</text>
</comment>
<evidence type="ECO:0000256" key="3">
    <source>
        <dbReference type="PROSITE-ProRule" id="PRU00708"/>
    </source>
</evidence>
<keyword evidence="5" id="KW-1185">Reference proteome</keyword>
<dbReference type="InterPro" id="IPR011990">
    <property type="entry name" value="TPR-like_helical_dom_sf"/>
</dbReference>
<dbReference type="InterPro" id="IPR002885">
    <property type="entry name" value="PPR_rpt"/>
</dbReference>
<organism evidence="4 5">
    <name type="scientific">Protea cynaroides</name>
    <dbReference type="NCBI Taxonomy" id="273540"/>
    <lineage>
        <taxon>Eukaryota</taxon>
        <taxon>Viridiplantae</taxon>
        <taxon>Streptophyta</taxon>
        <taxon>Embryophyta</taxon>
        <taxon>Tracheophyta</taxon>
        <taxon>Spermatophyta</taxon>
        <taxon>Magnoliopsida</taxon>
        <taxon>Proteales</taxon>
        <taxon>Proteaceae</taxon>
        <taxon>Protea</taxon>
    </lineage>
</organism>
<proteinExistence type="inferred from homology"/>
<dbReference type="Pfam" id="PF20430">
    <property type="entry name" value="Eplus_motif"/>
    <property type="match status" value="1"/>
</dbReference>
<dbReference type="Pfam" id="PF01535">
    <property type="entry name" value="PPR"/>
    <property type="match status" value="3"/>
</dbReference>
<dbReference type="OrthoDB" id="185373at2759"/>
<dbReference type="FunFam" id="1.25.40.10:FF:000422">
    <property type="entry name" value="Pentatricopeptide repeat-containing protein"/>
    <property type="match status" value="1"/>
</dbReference>
<evidence type="ECO:0000256" key="2">
    <source>
        <dbReference type="ARBA" id="ARBA00061659"/>
    </source>
</evidence>
<gene>
    <name evidence="4" type="ORF">NE237_014764</name>
</gene>
<reference evidence="4" key="1">
    <citation type="journal article" date="2023" name="Plant J.">
        <title>The genome of the king protea, Protea cynaroides.</title>
        <authorList>
            <person name="Chang J."/>
            <person name="Duong T.A."/>
            <person name="Schoeman C."/>
            <person name="Ma X."/>
            <person name="Roodt D."/>
            <person name="Barker N."/>
            <person name="Li Z."/>
            <person name="Van de Peer Y."/>
            <person name="Mizrachi E."/>
        </authorList>
    </citation>
    <scope>NUCLEOTIDE SEQUENCE</scope>
    <source>
        <tissue evidence="4">Young leaves</tissue>
    </source>
</reference>
<dbReference type="Gene3D" id="1.25.40.10">
    <property type="entry name" value="Tetratricopeptide repeat domain"/>
    <property type="match status" value="3"/>
</dbReference>
<feature type="repeat" description="PPR" evidence="3">
    <location>
        <begin position="281"/>
        <end position="315"/>
    </location>
</feature>
<dbReference type="PANTHER" id="PTHR47926:SF540">
    <property type="entry name" value="PENTATRICOPEPTIDE REPEAT-CONTAINING PROTEIN"/>
    <property type="match status" value="1"/>
</dbReference>
<dbReference type="Pfam" id="PF20431">
    <property type="entry name" value="E_motif"/>
    <property type="match status" value="1"/>
</dbReference>
<evidence type="ECO:0000313" key="4">
    <source>
        <dbReference type="EMBL" id="KAJ4968063.1"/>
    </source>
</evidence>
<dbReference type="InterPro" id="IPR046848">
    <property type="entry name" value="E_motif"/>
</dbReference>
<sequence length="515" mass="58245">MDHLKQIHAHSLRNGIDHTKFLITKLLQIPNIHYAQALFNLIPNPSGFLYNKLIQAYSSQGRFELCFTLYKRMRQERCPPNPHTFTFLFTACAWLSSFQQGQMLHSQFVKFGLEYDQFILTAMIDMYAKSGLLASARQVFDEMGERDVPSWNSMVTGYARCGKLAEARELFALMPSRNVVSWTAMISGYSQNRQYEEALALFTEMIEKEEARPNVVTIASVLPACANLGAMEIGEKIEAYARENGFMRNVFVSHGLLEMYAKCGRIDTARRVFDEIGSGRNLCCWNTMIMGLAIHGRWEEGLELYDGMLTNGTEPDDITFVGVMLACTHGGLLAQGQKLFESMERDFSITPKLEHYGCMVDLLGRAGELEEAYALIKSMPMKPDAVIWGTLLGACSFHGCVHLAEKASEFLFDLEPWNGGNYVILANIYASAGQWDDVAKVRKLMKHNQITKTAGYSVIEENGYLHKFIVEDRSHPRSNEIYELLDEISTKLKLFGCATNFRSDVENDCIMEGQL</sequence>
<dbReference type="PROSITE" id="PS51375">
    <property type="entry name" value="PPR"/>
    <property type="match status" value="4"/>
</dbReference>
<dbReference type="FunFam" id="1.25.40.10:FF:000366">
    <property type="entry name" value="Pentatricopeptide (PPR) repeat-containing protein"/>
    <property type="match status" value="1"/>
</dbReference>
<evidence type="ECO:0000313" key="5">
    <source>
        <dbReference type="Proteomes" id="UP001141806"/>
    </source>
</evidence>
<feature type="repeat" description="PPR" evidence="3">
    <location>
        <begin position="46"/>
        <end position="80"/>
    </location>
</feature>
<dbReference type="InterPro" id="IPR046849">
    <property type="entry name" value="E2_motif"/>
</dbReference>
<dbReference type="Proteomes" id="UP001141806">
    <property type="component" value="Unassembled WGS sequence"/>
</dbReference>
<dbReference type="GO" id="GO:0009451">
    <property type="term" value="P:RNA modification"/>
    <property type="evidence" value="ECO:0007669"/>
    <property type="project" value="InterPro"/>
</dbReference>
<accession>A0A9Q0KCL6</accession>
<dbReference type="AlphaFoldDB" id="A0A9Q0KCL6"/>
<protein>
    <submittedName>
        <fullName evidence="4">Uncharacterized protein</fullName>
    </submittedName>
</protein>
<dbReference type="InterPro" id="IPR046960">
    <property type="entry name" value="PPR_At4g14850-like_plant"/>
</dbReference>
<dbReference type="NCBIfam" id="TIGR00756">
    <property type="entry name" value="PPR"/>
    <property type="match status" value="5"/>
</dbReference>
<evidence type="ECO:0000256" key="1">
    <source>
        <dbReference type="ARBA" id="ARBA00022737"/>
    </source>
</evidence>
<dbReference type="FunFam" id="1.25.40.10:FF:001214">
    <property type="entry name" value="Pentatricopeptide repeat-containing protein At2g20540"/>
    <property type="match status" value="1"/>
</dbReference>
<dbReference type="PANTHER" id="PTHR47926">
    <property type="entry name" value="PENTATRICOPEPTIDE REPEAT-CONTAINING PROTEIN"/>
    <property type="match status" value="1"/>
</dbReference>
<comment type="similarity">
    <text evidence="2">Belongs to the PPR family. PCMP-E subfamily.</text>
</comment>
<dbReference type="Pfam" id="PF13041">
    <property type="entry name" value="PPR_2"/>
    <property type="match status" value="3"/>
</dbReference>
<dbReference type="EMBL" id="JAMYWD010000006">
    <property type="protein sequence ID" value="KAJ4968063.1"/>
    <property type="molecule type" value="Genomic_DNA"/>
</dbReference>
<feature type="repeat" description="PPR" evidence="3">
    <location>
        <begin position="147"/>
        <end position="181"/>
    </location>
</feature>
<feature type="repeat" description="PPR" evidence="3">
    <location>
        <begin position="116"/>
        <end position="146"/>
    </location>
</feature>